<evidence type="ECO:0000256" key="5">
    <source>
        <dbReference type="ARBA" id="ARBA00022801"/>
    </source>
</evidence>
<comment type="similarity">
    <text evidence="10">Belongs to the DEAD box helicase family.</text>
</comment>
<evidence type="ECO:0000256" key="7">
    <source>
        <dbReference type="ARBA" id="ARBA00022840"/>
    </source>
</evidence>
<comment type="function">
    <text evidence="10">RNA helicase.</text>
</comment>
<feature type="short sequence motif" description="Q motif" evidence="9">
    <location>
        <begin position="4"/>
        <end position="32"/>
    </location>
</feature>
<dbReference type="PROSITE" id="PS51192">
    <property type="entry name" value="HELICASE_ATP_BIND_1"/>
    <property type="match status" value="1"/>
</dbReference>
<dbReference type="SMART" id="SM00490">
    <property type="entry name" value="HELICc"/>
    <property type="match status" value="1"/>
</dbReference>
<keyword evidence="7 10" id="KW-0067">ATP-binding</keyword>
<dbReference type="InterPro" id="IPR014001">
    <property type="entry name" value="Helicase_ATP-bd"/>
</dbReference>
<evidence type="ECO:0000256" key="10">
    <source>
        <dbReference type="RuleBase" id="RU365068"/>
    </source>
</evidence>
<dbReference type="InterPro" id="IPR044742">
    <property type="entry name" value="DEAD/DEAH_RhlB"/>
</dbReference>
<dbReference type="PROSITE" id="PS51195">
    <property type="entry name" value="Q_MOTIF"/>
    <property type="match status" value="1"/>
</dbReference>
<keyword evidence="6 10" id="KW-0347">Helicase</keyword>
<dbReference type="SUPFAM" id="SSF52540">
    <property type="entry name" value="P-loop containing nucleoside triphosphate hydrolases"/>
    <property type="match status" value="1"/>
</dbReference>
<dbReference type="GO" id="GO:0004386">
    <property type="term" value="F:helicase activity"/>
    <property type="evidence" value="ECO:0007669"/>
    <property type="project" value="UniProtKB-KW"/>
</dbReference>
<keyword evidence="4 10" id="KW-0547">Nucleotide-binding</keyword>
<reference evidence="14 15" key="1">
    <citation type="submission" date="2019-01" db="EMBL/GenBank/DDBJ databases">
        <title>Genomes sequencing and comparative genomics of infectious freshwater microsporidia, Cucumispora dikerogammari and Thelohania contejeani.</title>
        <authorList>
            <person name="Cormier A."/>
            <person name="Giraud I."/>
            <person name="Wattier R."/>
            <person name="Teixeira M."/>
            <person name="Grandjean F."/>
            <person name="Rigaud T."/>
            <person name="Cordaux R."/>
        </authorList>
    </citation>
    <scope>NUCLEOTIDE SEQUENCE [LARGE SCALE GENOMIC DNA]</scope>
    <source>
        <strain evidence="14">T1</strain>
        <tissue evidence="14">Spores</tissue>
    </source>
</reference>
<feature type="domain" description="DEAD-box RNA helicase Q" evidence="13">
    <location>
        <begin position="4"/>
        <end position="32"/>
    </location>
</feature>
<evidence type="ECO:0000313" key="14">
    <source>
        <dbReference type="EMBL" id="KAF7684147.1"/>
    </source>
</evidence>
<dbReference type="CDD" id="cd00268">
    <property type="entry name" value="DEADc"/>
    <property type="match status" value="1"/>
</dbReference>
<dbReference type="Proteomes" id="UP001516464">
    <property type="component" value="Unassembled WGS sequence"/>
</dbReference>
<evidence type="ECO:0000256" key="6">
    <source>
        <dbReference type="ARBA" id="ARBA00022806"/>
    </source>
</evidence>
<proteinExistence type="inferred from homology"/>
<keyword evidence="8 10" id="KW-0694">RNA-binding</keyword>
<dbReference type="Gene3D" id="3.40.50.300">
    <property type="entry name" value="P-loop containing nucleotide triphosphate hydrolases"/>
    <property type="match status" value="2"/>
</dbReference>
<dbReference type="CDD" id="cd18787">
    <property type="entry name" value="SF2_C_DEAD"/>
    <property type="match status" value="1"/>
</dbReference>
<evidence type="ECO:0000259" key="11">
    <source>
        <dbReference type="PROSITE" id="PS51192"/>
    </source>
</evidence>
<keyword evidence="2" id="KW-0690">Ribosome biogenesis</keyword>
<dbReference type="Pfam" id="PF00270">
    <property type="entry name" value="DEAD"/>
    <property type="match status" value="1"/>
</dbReference>
<accession>A0ABQ7I107</accession>
<name>A0ABQ7I107_9MICR</name>
<dbReference type="EMBL" id="SBIQ01000027">
    <property type="protein sequence ID" value="KAF7684147.1"/>
    <property type="molecule type" value="Genomic_DNA"/>
</dbReference>
<gene>
    <name evidence="14" type="primary">ddx18</name>
    <name evidence="14" type="ORF">TCON_0658</name>
</gene>
<comment type="caution">
    <text evidence="14">The sequence shown here is derived from an EMBL/GenBank/DDBJ whole genome shotgun (WGS) entry which is preliminary data.</text>
</comment>
<dbReference type="EC" id="3.6.4.13" evidence="10"/>
<protein>
    <recommendedName>
        <fullName evidence="10">ATP-dependent RNA helicase</fullName>
        <ecNumber evidence="10">3.6.4.13</ecNumber>
    </recommendedName>
</protein>
<keyword evidence="15" id="KW-1185">Reference proteome</keyword>
<feature type="domain" description="Helicase C-terminal" evidence="12">
    <location>
        <begin position="216"/>
        <end position="376"/>
    </location>
</feature>
<keyword evidence="5 10" id="KW-0378">Hydrolase</keyword>
<evidence type="ECO:0000256" key="8">
    <source>
        <dbReference type="ARBA" id="ARBA00022884"/>
    </source>
</evidence>
<dbReference type="PROSITE" id="PS51194">
    <property type="entry name" value="HELICASE_CTER"/>
    <property type="match status" value="1"/>
</dbReference>
<dbReference type="PANTHER" id="PTHR24031">
    <property type="entry name" value="RNA HELICASE"/>
    <property type="match status" value="1"/>
</dbReference>
<dbReference type="Pfam" id="PF00271">
    <property type="entry name" value="Helicase_C"/>
    <property type="match status" value="1"/>
</dbReference>
<keyword evidence="3" id="KW-0698">rRNA processing</keyword>
<organism evidence="14 15">
    <name type="scientific">Astathelohania contejeani</name>
    <dbReference type="NCBI Taxonomy" id="164912"/>
    <lineage>
        <taxon>Eukaryota</taxon>
        <taxon>Fungi</taxon>
        <taxon>Fungi incertae sedis</taxon>
        <taxon>Microsporidia</taxon>
        <taxon>Astathelohaniidae</taxon>
        <taxon>Astathelohania</taxon>
    </lineage>
</organism>
<evidence type="ECO:0000259" key="13">
    <source>
        <dbReference type="PROSITE" id="PS51195"/>
    </source>
</evidence>
<dbReference type="InterPro" id="IPR025313">
    <property type="entry name" value="SPB4-like_CTE"/>
</dbReference>
<dbReference type="InterPro" id="IPR027417">
    <property type="entry name" value="P-loop_NTPase"/>
</dbReference>
<evidence type="ECO:0000256" key="2">
    <source>
        <dbReference type="ARBA" id="ARBA00022517"/>
    </source>
</evidence>
<evidence type="ECO:0000259" key="12">
    <source>
        <dbReference type="PROSITE" id="PS51194"/>
    </source>
</evidence>
<evidence type="ECO:0000256" key="1">
    <source>
        <dbReference type="ARBA" id="ARBA00004604"/>
    </source>
</evidence>
<comment type="domain">
    <text evidence="10">The Q motif is unique to and characteristic of the DEAD box family of RNA helicases and controls ATP binding and hydrolysis.</text>
</comment>
<sequence length="433" mass="49830">MGDLKFTDLKLTPELQKVLKSNNFEVLTPIQASTITPIMEGRNIIARAQTGSGKTLAFAVPTIEIISKIDEKTGIMALIIAPTRELAMQTYDLIQKLVKSVNLTVGLCIGGVSRRKEEKMFQNDPSIIVSTPGRLLDHIKSTGIRLSNVKILIIDEFDKMLEIGFEETIIKILKRLPSKRQNLLFSATMDDKMKYMVTMEDPLFINIENNENIKNNLKEYFIKCTESERISILNSLLKKNIKTIVFFNSCNSVIFHYNLFQYWRFKCWGLHGNMKQNKRNQAFKEFGKADDGILFCTDVCARGIDFSDIERIVQYDPPLSEREYVHRIGRTARAGKKGIAILFLHSFEISFIDKLNEIKEKKFESKDITKKLFKLIEQNYYLRGLAINALKSYIHAYKGHPLKENFDISNLNIENVAKSFGFQRLPKIDFLDQ</sequence>
<comment type="subcellular location">
    <subcellularLocation>
        <location evidence="1">Nucleus</location>
        <location evidence="1">Nucleolus</location>
    </subcellularLocation>
</comment>
<evidence type="ECO:0000256" key="9">
    <source>
        <dbReference type="PROSITE-ProRule" id="PRU00552"/>
    </source>
</evidence>
<evidence type="ECO:0000313" key="15">
    <source>
        <dbReference type="Proteomes" id="UP001516464"/>
    </source>
</evidence>
<evidence type="ECO:0000256" key="4">
    <source>
        <dbReference type="ARBA" id="ARBA00022741"/>
    </source>
</evidence>
<dbReference type="SMART" id="SM00487">
    <property type="entry name" value="DEXDc"/>
    <property type="match status" value="1"/>
</dbReference>
<feature type="domain" description="Helicase ATP-binding" evidence="11">
    <location>
        <begin position="35"/>
        <end position="207"/>
    </location>
</feature>
<dbReference type="InterPro" id="IPR001650">
    <property type="entry name" value="Helicase_C-like"/>
</dbReference>
<dbReference type="InterPro" id="IPR014014">
    <property type="entry name" value="RNA_helicase_DEAD_Q_motif"/>
</dbReference>
<dbReference type="InterPro" id="IPR011545">
    <property type="entry name" value="DEAD/DEAH_box_helicase_dom"/>
</dbReference>
<comment type="catalytic activity">
    <reaction evidence="10">
        <text>ATP + H2O = ADP + phosphate + H(+)</text>
        <dbReference type="Rhea" id="RHEA:13065"/>
        <dbReference type="ChEBI" id="CHEBI:15377"/>
        <dbReference type="ChEBI" id="CHEBI:15378"/>
        <dbReference type="ChEBI" id="CHEBI:30616"/>
        <dbReference type="ChEBI" id="CHEBI:43474"/>
        <dbReference type="ChEBI" id="CHEBI:456216"/>
        <dbReference type="EC" id="3.6.4.13"/>
    </reaction>
</comment>
<dbReference type="SMART" id="SM01178">
    <property type="entry name" value="DUF4217"/>
    <property type="match status" value="1"/>
</dbReference>
<dbReference type="Pfam" id="PF13959">
    <property type="entry name" value="CTE_SPB4"/>
    <property type="match status" value="1"/>
</dbReference>
<evidence type="ECO:0000256" key="3">
    <source>
        <dbReference type="ARBA" id="ARBA00022552"/>
    </source>
</evidence>